<accession>A0ABR5JCS3</accession>
<name>A0ABR5JCS3_9ACTN</name>
<dbReference type="Pfam" id="PF00583">
    <property type="entry name" value="Acetyltransf_1"/>
    <property type="match status" value="1"/>
</dbReference>
<comment type="caution">
    <text evidence="2">The sequence shown here is derived from an EMBL/GenBank/DDBJ whole genome shotgun (WGS) entry which is preliminary data.</text>
</comment>
<dbReference type="EMBL" id="LGUT01000516">
    <property type="protein sequence ID" value="KOG90866.1"/>
    <property type="molecule type" value="Genomic_DNA"/>
</dbReference>
<dbReference type="InterPro" id="IPR000182">
    <property type="entry name" value="GNAT_dom"/>
</dbReference>
<evidence type="ECO:0000313" key="2">
    <source>
        <dbReference type="EMBL" id="KOG90866.1"/>
    </source>
</evidence>
<reference evidence="2 3" key="1">
    <citation type="submission" date="2015-07" db="EMBL/GenBank/DDBJ databases">
        <authorList>
            <person name="Ju K.-S."/>
            <person name="Doroghazi J.R."/>
            <person name="Metcalf W.W."/>
        </authorList>
    </citation>
    <scope>NUCLEOTIDE SEQUENCE [LARGE SCALE GENOMIC DNA]</scope>
    <source>
        <strain evidence="2 3">NRRL B-3589</strain>
    </source>
</reference>
<dbReference type="Gene3D" id="3.40.630.30">
    <property type="match status" value="1"/>
</dbReference>
<keyword evidence="3" id="KW-1185">Reference proteome</keyword>
<dbReference type="SUPFAM" id="SSF55729">
    <property type="entry name" value="Acyl-CoA N-acyltransferases (Nat)"/>
    <property type="match status" value="1"/>
</dbReference>
<dbReference type="PROSITE" id="PS51186">
    <property type="entry name" value="GNAT"/>
    <property type="match status" value="1"/>
</dbReference>
<gene>
    <name evidence="2" type="ORF">ADK38_06310</name>
</gene>
<proteinExistence type="predicted"/>
<dbReference type="Proteomes" id="UP000037020">
    <property type="component" value="Unassembled WGS sequence"/>
</dbReference>
<dbReference type="RefSeq" id="WP_037966476.1">
    <property type="nucleotide sequence ID" value="NZ_JBIRHZ010000009.1"/>
</dbReference>
<dbReference type="InterPro" id="IPR016181">
    <property type="entry name" value="Acyl_CoA_acyltransferase"/>
</dbReference>
<evidence type="ECO:0000259" key="1">
    <source>
        <dbReference type="PROSITE" id="PS51186"/>
    </source>
</evidence>
<protein>
    <recommendedName>
        <fullName evidence="1">N-acetyltransferase domain-containing protein</fullName>
    </recommendedName>
</protein>
<sequence length="181" mass="19909">MVLELRRVGVGGLAEVGEVLVDLYVDIYAAEREGPFYSRERIAERLDMHAACDAWEAVIGYGEAGEPAGYVYGARLPEGSGWWEGMVPAPGPEFVAESGSRTLAVFELMVRKPWRGTGLARRLHDELLVGRAEERATLLVDPGHPKVRELYEGWGYEVAGRKRPSLPGAPVYAVMVRALGR</sequence>
<evidence type="ECO:0000313" key="3">
    <source>
        <dbReference type="Proteomes" id="UP000037020"/>
    </source>
</evidence>
<feature type="domain" description="N-acetyltransferase" evidence="1">
    <location>
        <begin position="3"/>
        <end position="177"/>
    </location>
</feature>
<organism evidence="2 3">
    <name type="scientific">Streptomyces varsoviensis</name>
    <dbReference type="NCBI Taxonomy" id="67373"/>
    <lineage>
        <taxon>Bacteria</taxon>
        <taxon>Bacillati</taxon>
        <taxon>Actinomycetota</taxon>
        <taxon>Actinomycetes</taxon>
        <taxon>Kitasatosporales</taxon>
        <taxon>Streptomycetaceae</taxon>
        <taxon>Streptomyces</taxon>
    </lineage>
</organism>